<evidence type="ECO:0000256" key="10">
    <source>
        <dbReference type="ARBA" id="ARBA00023004"/>
    </source>
</evidence>
<reference evidence="15" key="2">
    <citation type="submission" date="2021-08" db="EMBL/GenBank/DDBJ databases">
        <authorList>
            <person name="Eriksson T."/>
        </authorList>
    </citation>
    <scope>NUCLEOTIDE SEQUENCE</scope>
    <source>
        <strain evidence="15">Stoneville</strain>
        <tissue evidence="15">Whole head</tissue>
    </source>
</reference>
<dbReference type="PRINTS" id="PR00385">
    <property type="entry name" value="P450"/>
</dbReference>
<comment type="similarity">
    <text evidence="4">Belongs to the cytochrome P450 family.</text>
</comment>
<evidence type="ECO:0000256" key="2">
    <source>
        <dbReference type="ARBA" id="ARBA00004174"/>
    </source>
</evidence>
<dbReference type="CDD" id="cd11056">
    <property type="entry name" value="CYP6-like"/>
    <property type="match status" value="2"/>
</dbReference>
<sequence length="1063" mass="122028">MFIYFLLGIIASLVYVYYKVVKPSKYWEERDVVHVKSWPIVGSMRDFVLKKKHITEVSIDVYKQYPKARCVGYMHFTTPFLMLRDLELIKKVTVKDFDHFHDHLAFDNTKSDPLLSKSLVSLSGDNWRRMRATLSPAFTSSKMRNIYHLMSNCAENFANHFKGKKQVTVEMKEVFSKFANDVIATTAFGIAIDSMDNPDNEFFKMGSQFTNLGFFTTVKLFIMQLAPRLANLLRLQVFTEDVSSFFRSLVKDNIRERESRGIVRPDLIHLLMEARKGRLKHETVKEEAVEGFATVEESQIGKNTIQMELTDDHIVAQALAFFFAGFDTVSTAASFMALELALNLDVQKRLWNEIEDVRQHYPDGVPYEALNSMKYLDQVVCETLRLWPPGFQTDRLCVKDYVIEPINPKEKVVFVEKGTTVVIPVMALHRDPQYFPEPNKFDPERFSDENKSKMVPGSYLPFGLGPRNCIGSRFALLEIKILFFHLMSKFIILPDDETQFPVTISPKKINMAPETGFRLGLKPRIPAVVRLARATRMFYIVVGVLLGVFIYFKVVKPARYWEKRNVTHEPSWPIVGNMTSSILRKKHLVHIITDLYQKHHDKRYVGFMQFSQPVLMVRDVDLVKQFAVKDFDHFHDHFSFGTSDNDPLLSKSLISLTGEDWRQMRATLSPAFTSSKMRNMYQLMAECAEKFVGHFRGKEQVAVEMKDIFSRFATDVIATTAFGIKVDSLDEPNNNFFTMGTRIGKFGLVQIVKVIILAKFAAIGKLLGVQLFPKDVTSFFRSIIKDNMTKREKDGIVRPDLVHLLMEARKGRLQHESSKDDKDEGFATVEESQIGKDTKQRKLSDDDIVAQAMLFFFAGFDTASTTSSFMAYELAVHPDVQERLQKEIDAVNQKCKGRVSYETLLSMKYLDQVVCETLRLWPPGFQVERVCTKEYTINSKSPNEGEVLVEKGVSISIPVIAIHRDSQYYPDPERFDPERFSEENKAKLVPGAYLPFGVGPRNCIGSRFALLEIKTLFFHLLSRFDILPLNATPIPLKISAKKMNLSPENGFRLGFRPRKVTFY</sequence>
<keyword evidence="12 14" id="KW-0472">Membrane</keyword>
<evidence type="ECO:0000256" key="5">
    <source>
        <dbReference type="ARBA" id="ARBA00022617"/>
    </source>
</evidence>
<dbReference type="PANTHER" id="PTHR24292">
    <property type="entry name" value="CYTOCHROME P450"/>
    <property type="match status" value="1"/>
</dbReference>
<evidence type="ECO:0000256" key="1">
    <source>
        <dbReference type="ARBA" id="ARBA00001971"/>
    </source>
</evidence>
<evidence type="ECO:0000256" key="14">
    <source>
        <dbReference type="SAM" id="Phobius"/>
    </source>
</evidence>
<dbReference type="Proteomes" id="UP000719412">
    <property type="component" value="Unassembled WGS sequence"/>
</dbReference>
<comment type="cofactor">
    <cofactor evidence="1 13">
        <name>heme</name>
        <dbReference type="ChEBI" id="CHEBI:30413"/>
    </cofactor>
</comment>
<keyword evidence="14" id="KW-0812">Transmembrane</keyword>
<dbReference type="InterPro" id="IPR001128">
    <property type="entry name" value="Cyt_P450"/>
</dbReference>
<name>A0A8J6HSF3_TENMO</name>
<evidence type="ECO:0008006" key="17">
    <source>
        <dbReference type="Google" id="ProtNLM"/>
    </source>
</evidence>
<keyword evidence="7" id="KW-0256">Endoplasmic reticulum</keyword>
<keyword evidence="6 13" id="KW-0479">Metal-binding</keyword>
<evidence type="ECO:0000256" key="7">
    <source>
        <dbReference type="ARBA" id="ARBA00022824"/>
    </source>
</evidence>
<dbReference type="GO" id="GO:0004497">
    <property type="term" value="F:monooxygenase activity"/>
    <property type="evidence" value="ECO:0007669"/>
    <property type="project" value="UniProtKB-KW"/>
</dbReference>
<evidence type="ECO:0000313" key="15">
    <source>
        <dbReference type="EMBL" id="KAH0819403.1"/>
    </source>
</evidence>
<keyword evidence="10 13" id="KW-0408">Iron</keyword>
<keyword evidence="16" id="KW-1185">Reference proteome</keyword>
<gene>
    <name evidence="15" type="ORF">GEV33_003387</name>
</gene>
<keyword evidence="11" id="KW-0503">Monooxygenase</keyword>
<dbReference type="InterPro" id="IPR050476">
    <property type="entry name" value="Insect_CytP450_Detox"/>
</dbReference>
<comment type="subcellular location">
    <subcellularLocation>
        <location evidence="3">Endoplasmic reticulum membrane</location>
        <topology evidence="3">Peripheral membrane protein</topology>
    </subcellularLocation>
    <subcellularLocation>
        <location evidence="2">Microsome membrane</location>
        <topology evidence="2">Peripheral membrane protein</topology>
    </subcellularLocation>
</comment>
<dbReference type="SUPFAM" id="SSF48264">
    <property type="entry name" value="Cytochrome P450"/>
    <property type="match status" value="2"/>
</dbReference>
<evidence type="ECO:0000256" key="6">
    <source>
        <dbReference type="ARBA" id="ARBA00022723"/>
    </source>
</evidence>
<proteinExistence type="inferred from homology"/>
<dbReference type="InterPro" id="IPR036396">
    <property type="entry name" value="Cyt_P450_sf"/>
</dbReference>
<evidence type="ECO:0000256" key="3">
    <source>
        <dbReference type="ARBA" id="ARBA00004406"/>
    </source>
</evidence>
<dbReference type="AlphaFoldDB" id="A0A8J6HSF3"/>
<dbReference type="Gene3D" id="1.10.630.10">
    <property type="entry name" value="Cytochrome P450"/>
    <property type="match status" value="2"/>
</dbReference>
<dbReference type="GO" id="GO:0020037">
    <property type="term" value="F:heme binding"/>
    <property type="evidence" value="ECO:0007669"/>
    <property type="project" value="InterPro"/>
</dbReference>
<dbReference type="InterPro" id="IPR002401">
    <property type="entry name" value="Cyt_P450_E_grp-I"/>
</dbReference>
<reference evidence="15" key="1">
    <citation type="journal article" date="2020" name="J Insects Food Feed">
        <title>The yellow mealworm (Tenebrio molitor) genome: a resource for the emerging insects as food and feed industry.</title>
        <authorList>
            <person name="Eriksson T."/>
            <person name="Andere A."/>
            <person name="Kelstrup H."/>
            <person name="Emery V."/>
            <person name="Picard C."/>
        </authorList>
    </citation>
    <scope>NUCLEOTIDE SEQUENCE</scope>
    <source>
        <strain evidence="15">Stoneville</strain>
        <tissue evidence="15">Whole head</tissue>
    </source>
</reference>
<evidence type="ECO:0000256" key="12">
    <source>
        <dbReference type="ARBA" id="ARBA00023136"/>
    </source>
</evidence>
<protein>
    <recommendedName>
        <fullName evidence="17">Cytochrome P450 monooxygenase</fullName>
    </recommendedName>
</protein>
<dbReference type="PRINTS" id="PR00463">
    <property type="entry name" value="EP450I"/>
</dbReference>
<keyword evidence="5 13" id="KW-0349">Heme</keyword>
<dbReference type="Pfam" id="PF00067">
    <property type="entry name" value="p450"/>
    <property type="match status" value="2"/>
</dbReference>
<dbReference type="EMBL" id="JABDTM020014670">
    <property type="protein sequence ID" value="KAH0819403.1"/>
    <property type="molecule type" value="Genomic_DNA"/>
</dbReference>
<dbReference type="GO" id="GO:0005789">
    <property type="term" value="C:endoplasmic reticulum membrane"/>
    <property type="evidence" value="ECO:0007669"/>
    <property type="project" value="UniProtKB-SubCell"/>
</dbReference>
<dbReference type="PANTHER" id="PTHR24292:SF54">
    <property type="entry name" value="CYP9F3-RELATED"/>
    <property type="match status" value="1"/>
</dbReference>
<keyword evidence="9" id="KW-0560">Oxidoreductase</keyword>
<evidence type="ECO:0000256" key="9">
    <source>
        <dbReference type="ARBA" id="ARBA00023002"/>
    </source>
</evidence>
<dbReference type="FunFam" id="1.10.630.10:FF:000042">
    <property type="entry name" value="Cytochrome P450"/>
    <property type="match status" value="2"/>
</dbReference>
<accession>A0A8J6HSF3</accession>
<evidence type="ECO:0000256" key="4">
    <source>
        <dbReference type="ARBA" id="ARBA00010617"/>
    </source>
</evidence>
<feature type="transmembrane region" description="Helical" evidence="14">
    <location>
        <begin position="537"/>
        <end position="555"/>
    </location>
</feature>
<organism evidence="15 16">
    <name type="scientific">Tenebrio molitor</name>
    <name type="common">Yellow mealworm beetle</name>
    <dbReference type="NCBI Taxonomy" id="7067"/>
    <lineage>
        <taxon>Eukaryota</taxon>
        <taxon>Metazoa</taxon>
        <taxon>Ecdysozoa</taxon>
        <taxon>Arthropoda</taxon>
        <taxon>Hexapoda</taxon>
        <taxon>Insecta</taxon>
        <taxon>Pterygota</taxon>
        <taxon>Neoptera</taxon>
        <taxon>Endopterygota</taxon>
        <taxon>Coleoptera</taxon>
        <taxon>Polyphaga</taxon>
        <taxon>Cucujiformia</taxon>
        <taxon>Tenebrionidae</taxon>
        <taxon>Tenebrio</taxon>
    </lineage>
</organism>
<evidence type="ECO:0000313" key="16">
    <source>
        <dbReference type="Proteomes" id="UP000719412"/>
    </source>
</evidence>
<dbReference type="GO" id="GO:0016705">
    <property type="term" value="F:oxidoreductase activity, acting on paired donors, with incorporation or reduction of molecular oxygen"/>
    <property type="evidence" value="ECO:0007669"/>
    <property type="project" value="InterPro"/>
</dbReference>
<evidence type="ECO:0000256" key="13">
    <source>
        <dbReference type="PIRSR" id="PIRSR602401-1"/>
    </source>
</evidence>
<keyword evidence="8" id="KW-0492">Microsome</keyword>
<dbReference type="GO" id="GO:0005506">
    <property type="term" value="F:iron ion binding"/>
    <property type="evidence" value="ECO:0007669"/>
    <property type="project" value="InterPro"/>
</dbReference>
<evidence type="ECO:0000256" key="11">
    <source>
        <dbReference type="ARBA" id="ARBA00023033"/>
    </source>
</evidence>
<dbReference type="PROSITE" id="PS00086">
    <property type="entry name" value="CYTOCHROME_P450"/>
    <property type="match status" value="2"/>
</dbReference>
<dbReference type="InterPro" id="IPR017972">
    <property type="entry name" value="Cyt_P450_CS"/>
</dbReference>
<comment type="caution">
    <text evidence="15">The sequence shown here is derived from an EMBL/GenBank/DDBJ whole genome shotgun (WGS) entry which is preliminary data.</text>
</comment>
<evidence type="ECO:0000256" key="8">
    <source>
        <dbReference type="ARBA" id="ARBA00022848"/>
    </source>
</evidence>
<feature type="binding site" description="axial binding residue" evidence="13">
    <location>
        <position position="469"/>
    </location>
    <ligand>
        <name>heme</name>
        <dbReference type="ChEBI" id="CHEBI:30413"/>
    </ligand>
    <ligandPart>
        <name>Fe</name>
        <dbReference type="ChEBI" id="CHEBI:18248"/>
    </ligandPart>
</feature>
<keyword evidence="14" id="KW-1133">Transmembrane helix</keyword>